<dbReference type="Pfam" id="PF00106">
    <property type="entry name" value="adh_short"/>
    <property type="match status" value="2"/>
</dbReference>
<accession>A0AAW0BS93</accession>
<dbReference type="GO" id="GO:0016491">
    <property type="term" value="F:oxidoreductase activity"/>
    <property type="evidence" value="ECO:0007669"/>
    <property type="project" value="UniProtKB-KW"/>
</dbReference>
<keyword evidence="3" id="KW-0560">Oxidoreductase</keyword>
<dbReference type="PRINTS" id="PR00081">
    <property type="entry name" value="GDHRDH"/>
</dbReference>
<sequence>MGALQSIFAQMFPPKPTWSPANIPDLTGKVILVTGGNSGLGKVTVKELLAHNAKVYMAARNRESAERVIDEIKSETGKEAIFIPLDLADLRSVKACAKEFLSKENELHVLFNNAGVMQPSIDKLTAQGFDLQLGTNVIGHFYLTKLLLPVLLSTAKTSPDRHVRVVNVASLAHAYMPVMNFKTFKDGKTRRRYGRIPSYLYSQSKLGNVILANELARRYGDQGIVSTSLHPGMIETNLWTSGALPGFAVRMSRMMLKPAEYGVLTQLYAGTAPEAAQMNGQYLIPWARVGRAAGKGRDPKLGHQVFPPKPTWFPANIPDLSGKVILVTGGNSACLELSVLSRIGKGFGQSLSSKELLAHNAKVYMAARNKRSAELAIEEIKSQTGREAIFIELDLADLRSVKACAEEFLSGVMQPPIDKLTAQGFDLQFGTNVIAKAEPDKHVRVVNVSSLAHAYLPIINFNTFKDGPARRRYGRFVTLLYSQSKLGNVIFANELARRYGDQGIVSTSLHPGAIDTNLWTSGGALPGIILRVANLVLKPVEYGVLTQLYAGTAPEAAQMNGEYLIPWGRVGKATPKACDPVLGRELWEYMEEQVKDI</sequence>
<evidence type="ECO:0000256" key="1">
    <source>
        <dbReference type="ARBA" id="ARBA00006484"/>
    </source>
</evidence>
<dbReference type="InterPro" id="IPR002347">
    <property type="entry name" value="SDR_fam"/>
</dbReference>
<dbReference type="EMBL" id="JAYKXP010000084">
    <property type="protein sequence ID" value="KAK7029358.1"/>
    <property type="molecule type" value="Genomic_DNA"/>
</dbReference>
<dbReference type="InterPro" id="IPR036291">
    <property type="entry name" value="NAD(P)-bd_dom_sf"/>
</dbReference>
<dbReference type="PANTHER" id="PTHR24320:SF236">
    <property type="entry name" value="SHORT-CHAIN DEHYDROGENASE-RELATED"/>
    <property type="match status" value="1"/>
</dbReference>
<evidence type="ECO:0000313" key="5">
    <source>
        <dbReference type="Proteomes" id="UP001383192"/>
    </source>
</evidence>
<dbReference type="SUPFAM" id="SSF51735">
    <property type="entry name" value="NAD(P)-binding Rossmann-fold domains"/>
    <property type="match status" value="2"/>
</dbReference>
<name>A0AAW0BS93_9AGAR</name>
<evidence type="ECO:0008006" key="6">
    <source>
        <dbReference type="Google" id="ProtNLM"/>
    </source>
</evidence>
<organism evidence="4 5">
    <name type="scientific">Paramarasmius palmivorus</name>
    <dbReference type="NCBI Taxonomy" id="297713"/>
    <lineage>
        <taxon>Eukaryota</taxon>
        <taxon>Fungi</taxon>
        <taxon>Dikarya</taxon>
        <taxon>Basidiomycota</taxon>
        <taxon>Agaricomycotina</taxon>
        <taxon>Agaricomycetes</taxon>
        <taxon>Agaricomycetidae</taxon>
        <taxon>Agaricales</taxon>
        <taxon>Marasmiineae</taxon>
        <taxon>Marasmiaceae</taxon>
        <taxon>Paramarasmius</taxon>
    </lineage>
</organism>
<keyword evidence="5" id="KW-1185">Reference proteome</keyword>
<evidence type="ECO:0000313" key="4">
    <source>
        <dbReference type="EMBL" id="KAK7029358.1"/>
    </source>
</evidence>
<dbReference type="AlphaFoldDB" id="A0AAW0BS93"/>
<proteinExistence type="inferred from homology"/>
<evidence type="ECO:0000256" key="3">
    <source>
        <dbReference type="ARBA" id="ARBA00023002"/>
    </source>
</evidence>
<protein>
    <recommendedName>
        <fullName evidence="6">NAD(P)-binding protein</fullName>
    </recommendedName>
</protein>
<keyword evidence="2" id="KW-0521">NADP</keyword>
<dbReference type="Proteomes" id="UP001383192">
    <property type="component" value="Unassembled WGS sequence"/>
</dbReference>
<gene>
    <name evidence="4" type="ORF">VNI00_014612</name>
</gene>
<dbReference type="Gene3D" id="3.40.50.720">
    <property type="entry name" value="NAD(P)-binding Rossmann-like Domain"/>
    <property type="match status" value="2"/>
</dbReference>
<comment type="caution">
    <text evidence="4">The sequence shown here is derived from an EMBL/GenBank/DDBJ whole genome shotgun (WGS) entry which is preliminary data.</text>
</comment>
<dbReference type="PANTHER" id="PTHR24320">
    <property type="entry name" value="RETINOL DEHYDROGENASE"/>
    <property type="match status" value="1"/>
</dbReference>
<reference evidence="4 5" key="1">
    <citation type="submission" date="2024-01" db="EMBL/GenBank/DDBJ databases">
        <title>A draft genome for a cacao thread blight-causing isolate of Paramarasmius palmivorus.</title>
        <authorList>
            <person name="Baruah I.K."/>
            <person name="Bukari Y."/>
            <person name="Amoako-Attah I."/>
            <person name="Meinhardt L.W."/>
            <person name="Bailey B.A."/>
            <person name="Cohen S.P."/>
        </authorList>
    </citation>
    <scope>NUCLEOTIDE SEQUENCE [LARGE SCALE GENOMIC DNA]</scope>
    <source>
        <strain evidence="4 5">GH-12</strain>
    </source>
</reference>
<comment type="similarity">
    <text evidence="1">Belongs to the short-chain dehydrogenases/reductases (SDR) family.</text>
</comment>
<evidence type="ECO:0000256" key="2">
    <source>
        <dbReference type="ARBA" id="ARBA00022857"/>
    </source>
</evidence>